<dbReference type="InterPro" id="IPR011096">
    <property type="entry name" value="FTP_domain"/>
</dbReference>
<comment type="caution">
    <text evidence="8">The sequence shown here is derived from an EMBL/GenBank/DDBJ whole genome shotgun (WGS) entry which is preliminary data.</text>
</comment>
<keyword evidence="9" id="KW-1185">Reference proteome</keyword>
<dbReference type="GO" id="GO:0046872">
    <property type="term" value="F:metal ion binding"/>
    <property type="evidence" value="ECO:0007669"/>
    <property type="project" value="UniProtKB-KW"/>
</dbReference>
<keyword evidence="2" id="KW-0479">Metal-binding</keyword>
<dbReference type="GO" id="GO:0006508">
    <property type="term" value="P:proteolysis"/>
    <property type="evidence" value="ECO:0007669"/>
    <property type="project" value="UniProtKB-KW"/>
</dbReference>
<dbReference type="Proteomes" id="UP000460287">
    <property type="component" value="Unassembled WGS sequence"/>
</dbReference>
<keyword evidence="6" id="KW-0472">Membrane</keyword>
<organism evidence="8 9">
    <name type="scientific">Inconstantimicrobium porci</name>
    <dbReference type="NCBI Taxonomy" id="2652291"/>
    <lineage>
        <taxon>Bacteria</taxon>
        <taxon>Bacillati</taxon>
        <taxon>Bacillota</taxon>
        <taxon>Clostridia</taxon>
        <taxon>Eubacteriales</taxon>
        <taxon>Clostridiaceae</taxon>
        <taxon>Inconstantimicrobium</taxon>
    </lineage>
</organism>
<dbReference type="AlphaFoldDB" id="A0A7X2T154"/>
<dbReference type="Gene3D" id="3.10.450.490">
    <property type="match status" value="1"/>
</dbReference>
<evidence type="ECO:0000313" key="9">
    <source>
        <dbReference type="Proteomes" id="UP000460287"/>
    </source>
</evidence>
<protein>
    <recommendedName>
        <fullName evidence="7">FTP domain-containing protein</fullName>
    </recommendedName>
</protein>
<evidence type="ECO:0000256" key="6">
    <source>
        <dbReference type="SAM" id="Phobius"/>
    </source>
</evidence>
<evidence type="ECO:0000256" key="3">
    <source>
        <dbReference type="ARBA" id="ARBA00022801"/>
    </source>
</evidence>
<sequence>MILIINIRKCLFLKRKALIYTIIISSLTILSCTYIFPSYRNTADKDRILQNLKNSSGKQFKFYEDSENRQISLSGKLSKRNSSDSIEALKFINEIKPVLSINNVNNNFTIKSLRKDELGFTHIVLGQIFNNIPVEKASISVHFDSSNVITNVTANINYDVINSHQQLKRNITKANADSIINKEFADNNPQIKFLSETVISKKPHIYFCYKYNVHYNTNNLGSYDVYVDMATGRIVNKINKIIYQKP</sequence>
<evidence type="ECO:0000313" key="8">
    <source>
        <dbReference type="EMBL" id="MSR90528.1"/>
    </source>
</evidence>
<dbReference type="Pfam" id="PF07504">
    <property type="entry name" value="FTP"/>
    <property type="match status" value="1"/>
</dbReference>
<name>A0A7X2T154_9CLOT</name>
<keyword evidence="5" id="KW-0482">Metalloprotease</keyword>
<keyword evidence="1" id="KW-0645">Protease</keyword>
<keyword evidence="6" id="KW-1133">Transmembrane helix</keyword>
<evidence type="ECO:0000256" key="2">
    <source>
        <dbReference type="ARBA" id="ARBA00022723"/>
    </source>
</evidence>
<reference evidence="8 9" key="1">
    <citation type="submission" date="2019-08" db="EMBL/GenBank/DDBJ databases">
        <title>In-depth cultivation of the pig gut microbiome towards novel bacterial diversity and tailored functional studies.</title>
        <authorList>
            <person name="Wylensek D."/>
            <person name="Hitch T.C.A."/>
            <person name="Clavel T."/>
        </authorList>
    </citation>
    <scope>NUCLEOTIDE SEQUENCE [LARGE SCALE GENOMIC DNA]</scope>
    <source>
        <strain evidence="8 9">WCA-383-APC-5B</strain>
    </source>
</reference>
<evidence type="ECO:0000256" key="1">
    <source>
        <dbReference type="ARBA" id="ARBA00022670"/>
    </source>
</evidence>
<dbReference type="EMBL" id="VULX01000003">
    <property type="protein sequence ID" value="MSR90528.1"/>
    <property type="molecule type" value="Genomic_DNA"/>
</dbReference>
<accession>A0A7X2T154</accession>
<feature type="domain" description="FTP" evidence="7">
    <location>
        <begin position="107"/>
        <end position="155"/>
    </location>
</feature>
<evidence type="ECO:0000256" key="5">
    <source>
        <dbReference type="ARBA" id="ARBA00023049"/>
    </source>
</evidence>
<evidence type="ECO:0000256" key="4">
    <source>
        <dbReference type="ARBA" id="ARBA00022833"/>
    </source>
</evidence>
<keyword evidence="4" id="KW-0862">Zinc</keyword>
<keyword evidence="6" id="KW-0812">Transmembrane</keyword>
<keyword evidence="3" id="KW-0378">Hydrolase</keyword>
<evidence type="ECO:0000259" key="7">
    <source>
        <dbReference type="Pfam" id="PF07504"/>
    </source>
</evidence>
<feature type="transmembrane region" description="Helical" evidence="6">
    <location>
        <begin position="17"/>
        <end position="36"/>
    </location>
</feature>
<proteinExistence type="predicted"/>
<dbReference type="GO" id="GO:0008237">
    <property type="term" value="F:metallopeptidase activity"/>
    <property type="evidence" value="ECO:0007669"/>
    <property type="project" value="UniProtKB-KW"/>
</dbReference>
<gene>
    <name evidence="8" type="ORF">FYJ33_03640</name>
</gene>